<dbReference type="InterPro" id="IPR003316">
    <property type="entry name" value="E2F_WHTH_DNA-bd_dom"/>
</dbReference>
<dbReference type="AlphaFoldDB" id="A0AAV0IQK2"/>
<evidence type="ECO:0000256" key="5">
    <source>
        <dbReference type="ARBA" id="ARBA00023125"/>
    </source>
</evidence>
<feature type="compositionally biased region" description="Polar residues" evidence="10">
    <location>
        <begin position="106"/>
        <end position="116"/>
    </location>
</feature>
<dbReference type="InterPro" id="IPR015633">
    <property type="entry name" value="E2F"/>
</dbReference>
<evidence type="ECO:0000313" key="12">
    <source>
        <dbReference type="EMBL" id="CAI0398993.1"/>
    </source>
</evidence>
<proteinExistence type="inferred from homology"/>
<keyword evidence="8" id="KW-0131">Cell cycle</keyword>
<organism evidence="12 13">
    <name type="scientific">Linum tenue</name>
    <dbReference type="NCBI Taxonomy" id="586396"/>
    <lineage>
        <taxon>Eukaryota</taxon>
        <taxon>Viridiplantae</taxon>
        <taxon>Streptophyta</taxon>
        <taxon>Embryophyta</taxon>
        <taxon>Tracheophyta</taxon>
        <taxon>Spermatophyta</taxon>
        <taxon>Magnoliopsida</taxon>
        <taxon>eudicotyledons</taxon>
        <taxon>Gunneridae</taxon>
        <taxon>Pentapetalae</taxon>
        <taxon>rosids</taxon>
        <taxon>fabids</taxon>
        <taxon>Malpighiales</taxon>
        <taxon>Linaceae</taxon>
        <taxon>Linum</taxon>
    </lineage>
</organism>
<evidence type="ECO:0000256" key="2">
    <source>
        <dbReference type="ARBA" id="ARBA00010940"/>
    </source>
</evidence>
<dbReference type="InterPro" id="IPR036388">
    <property type="entry name" value="WH-like_DNA-bd_sf"/>
</dbReference>
<feature type="domain" description="E2F/DP family winged-helix DNA-binding" evidence="11">
    <location>
        <begin position="21"/>
        <end position="86"/>
    </location>
</feature>
<evidence type="ECO:0000256" key="3">
    <source>
        <dbReference type="ARBA" id="ARBA00022491"/>
    </source>
</evidence>
<dbReference type="FunFam" id="1.10.10.10:FF:000073">
    <property type="entry name" value="E2F transcription factor 8"/>
    <property type="match status" value="1"/>
</dbReference>
<feature type="region of interest" description="Disordered" evidence="10">
    <location>
        <begin position="104"/>
        <end position="163"/>
    </location>
</feature>
<dbReference type="GO" id="GO:0000978">
    <property type="term" value="F:RNA polymerase II cis-regulatory region sequence-specific DNA binding"/>
    <property type="evidence" value="ECO:0007669"/>
    <property type="project" value="InterPro"/>
</dbReference>
<dbReference type="SMART" id="SM01372">
    <property type="entry name" value="E2F_TDP"/>
    <property type="match status" value="2"/>
</dbReference>
<keyword evidence="13" id="KW-1185">Reference proteome</keyword>
<keyword evidence="5 9" id="KW-0238">DNA-binding</keyword>
<dbReference type="Gene3D" id="1.10.10.10">
    <property type="entry name" value="Winged helix-like DNA-binding domain superfamily/Winged helix DNA-binding domain"/>
    <property type="match status" value="2"/>
</dbReference>
<evidence type="ECO:0000256" key="10">
    <source>
        <dbReference type="SAM" id="MobiDB-lite"/>
    </source>
</evidence>
<comment type="subcellular location">
    <subcellularLocation>
        <location evidence="1 9">Nucleus</location>
    </subcellularLocation>
</comment>
<evidence type="ECO:0000256" key="4">
    <source>
        <dbReference type="ARBA" id="ARBA00023015"/>
    </source>
</evidence>
<keyword evidence="4 9" id="KW-0805">Transcription regulation</keyword>
<reference evidence="12" key="1">
    <citation type="submission" date="2022-08" db="EMBL/GenBank/DDBJ databases">
        <authorList>
            <person name="Gutierrez-Valencia J."/>
        </authorList>
    </citation>
    <scope>NUCLEOTIDE SEQUENCE</scope>
</reference>
<keyword evidence="7 9" id="KW-0539">Nucleus</keyword>
<evidence type="ECO:0000256" key="1">
    <source>
        <dbReference type="ARBA" id="ARBA00004123"/>
    </source>
</evidence>
<dbReference type="Proteomes" id="UP001154282">
    <property type="component" value="Unassembled WGS sequence"/>
</dbReference>
<evidence type="ECO:0000313" key="13">
    <source>
        <dbReference type="Proteomes" id="UP001154282"/>
    </source>
</evidence>
<dbReference type="FunFam" id="1.10.10.10:FF:000295">
    <property type="entry name" value="E2F transcription factor-like E2FE"/>
    <property type="match status" value="1"/>
</dbReference>
<accession>A0AAV0IQK2</accession>
<protein>
    <recommendedName>
        <fullName evidence="11">E2F/DP family winged-helix DNA-binding domain-containing protein</fullName>
    </recommendedName>
</protein>
<dbReference type="GO" id="GO:0000981">
    <property type="term" value="F:DNA-binding transcription factor activity, RNA polymerase II-specific"/>
    <property type="evidence" value="ECO:0007669"/>
    <property type="project" value="TreeGrafter"/>
</dbReference>
<dbReference type="Pfam" id="PF02319">
    <property type="entry name" value="WHD_E2F_TDP"/>
    <property type="match status" value="2"/>
</dbReference>
<dbReference type="PANTHER" id="PTHR12081">
    <property type="entry name" value="TRANSCRIPTION FACTOR E2F"/>
    <property type="match status" value="1"/>
</dbReference>
<feature type="domain" description="E2F/DP family winged-helix DNA-binding" evidence="11">
    <location>
        <begin position="176"/>
        <end position="256"/>
    </location>
</feature>
<dbReference type="GO" id="GO:0090575">
    <property type="term" value="C:RNA polymerase II transcription regulator complex"/>
    <property type="evidence" value="ECO:0007669"/>
    <property type="project" value="TreeGrafter"/>
</dbReference>
<feature type="compositionally biased region" description="Polar residues" evidence="10">
    <location>
        <begin position="152"/>
        <end position="163"/>
    </location>
</feature>
<keyword evidence="6 9" id="KW-0804">Transcription</keyword>
<sequence length="411" mass="45890">MNSSLTHVPPESSLRHHSYSRKQKSLGLLCTNFLNLYNRDGIEVIGLDDAATRLGVERRRIYDIVNVLESVGVLCRRAKNQYTWKGFAAMPETLRELKDQGMKENFCSSDNKSNGNGAKGLDDENDVDDRELEANTGSQNDDEDDRDLELNTGSQNDSAAPSGTCQSAAALRLDNRKEKSLGLLTQNFVKLFLCSDSQLISLDDSAKLLLGDGHSVSILRTKVRRLYDIANVLSSMKLIEKTHTADSRKPAFRWVGLNGNHNSNITSTAAPLPNCEPRKRVFGADVTNISFKRNKLDSLVCNKTQNMKMHDNTSQIKVENEMTGCEGGSLSQDSFQGSRSYQFGPFAPAAAVKDSGSPRVVPQVRDWDALTSTFRPQYHNQALKDLFVHYMEAWQSWYTEVSEKKPIQQIS</sequence>
<evidence type="ECO:0000259" key="11">
    <source>
        <dbReference type="SMART" id="SM01372"/>
    </source>
</evidence>
<dbReference type="SUPFAM" id="SSF46785">
    <property type="entry name" value="Winged helix' DNA-binding domain"/>
    <property type="match status" value="2"/>
</dbReference>
<dbReference type="PANTHER" id="PTHR12081:SF106">
    <property type="entry name" value="E2F TRANSCRIPTION FACTOR-LIKE E2FE"/>
    <property type="match status" value="1"/>
</dbReference>
<dbReference type="InterPro" id="IPR036390">
    <property type="entry name" value="WH_DNA-bd_sf"/>
</dbReference>
<evidence type="ECO:0000256" key="8">
    <source>
        <dbReference type="ARBA" id="ARBA00023306"/>
    </source>
</evidence>
<comment type="caution">
    <text evidence="12">The sequence shown here is derived from an EMBL/GenBank/DDBJ whole genome shotgun (WGS) entry which is preliminary data.</text>
</comment>
<comment type="similarity">
    <text evidence="2 9">Belongs to the E2F/DP family.</text>
</comment>
<gene>
    <name evidence="12" type="ORF">LITE_LOCUS10132</name>
</gene>
<evidence type="ECO:0000256" key="7">
    <source>
        <dbReference type="ARBA" id="ARBA00023242"/>
    </source>
</evidence>
<dbReference type="EMBL" id="CAMGYJ010000004">
    <property type="protein sequence ID" value="CAI0398993.1"/>
    <property type="molecule type" value="Genomic_DNA"/>
</dbReference>
<keyword evidence="3" id="KW-0678">Repressor</keyword>
<name>A0AAV0IQK2_9ROSI</name>
<evidence type="ECO:0000256" key="9">
    <source>
        <dbReference type="RuleBase" id="RU003796"/>
    </source>
</evidence>
<evidence type="ECO:0000256" key="6">
    <source>
        <dbReference type="ARBA" id="ARBA00023163"/>
    </source>
</evidence>